<dbReference type="InterPro" id="IPR045759">
    <property type="entry name" value="Ap4A_phos1/2_N"/>
</dbReference>
<evidence type="ECO:0000259" key="2">
    <source>
        <dbReference type="Pfam" id="PF09830"/>
    </source>
</evidence>
<accession>A0AAV8UYD2</accession>
<dbReference type="InterPro" id="IPR009163">
    <property type="entry name" value="Ap4A_phos1/2"/>
</dbReference>
<dbReference type="EMBL" id="JAMWBK010000003">
    <property type="protein sequence ID" value="KAJ8907044.1"/>
    <property type="molecule type" value="Genomic_DNA"/>
</dbReference>
<feature type="active site" description="Nucleophile" evidence="1">
    <location>
        <position position="141"/>
    </location>
</feature>
<dbReference type="PIRSF" id="PIRSF000846">
    <property type="entry name" value="ATP_adenylyltr"/>
    <property type="match status" value="1"/>
</dbReference>
<dbReference type="GO" id="GO:0003877">
    <property type="term" value="F:ATP:ADP adenylyltransferase activity"/>
    <property type="evidence" value="ECO:0007669"/>
    <property type="project" value="InterPro"/>
</dbReference>
<keyword evidence="5" id="KW-1185">Reference proteome</keyword>
<dbReference type="Pfam" id="PF09830">
    <property type="entry name" value="ATP_transf"/>
    <property type="match status" value="1"/>
</dbReference>
<evidence type="ECO:0000259" key="3">
    <source>
        <dbReference type="Pfam" id="PF19327"/>
    </source>
</evidence>
<evidence type="ECO:0008006" key="6">
    <source>
        <dbReference type="Google" id="ProtNLM"/>
    </source>
</evidence>
<dbReference type="AlphaFoldDB" id="A0AAV8UYD2"/>
<protein>
    <recommendedName>
        <fullName evidence="6">Phosphorylase</fullName>
    </recommendedName>
</protein>
<sequence length="294" mass="33241">MSKLLERIATVSHQAKASGHLLSLPTEIHHVEEGEFKFIVRVLGNLKRKKESKAKDPNFNPFLPYEKEMFVGDAPPRHALLLNKFNVVDNHLLIVTKEFEDQSSLLTKHDFEAMWSVLKDLDGLAFYNGGQIAGASQRHKHLQVVPTPLDIGGSMRTPFDKAISRSLEGAQPGEIRYCEAFPFVHTLMSTIDCRDLQPTKAAELIFERYLSCLARLSDELMPSAAVTSHMPYNLLATRDWMFMVPRKAECFDGISMNSLAFAGGILVPRYELLERVRSVSYQNNPRCKNLDLSH</sequence>
<dbReference type="InterPro" id="IPR036265">
    <property type="entry name" value="HIT-like_sf"/>
</dbReference>
<organism evidence="4 5">
    <name type="scientific">Rhodosorus marinus</name>
    <dbReference type="NCBI Taxonomy" id="101924"/>
    <lineage>
        <taxon>Eukaryota</taxon>
        <taxon>Rhodophyta</taxon>
        <taxon>Stylonematophyceae</taxon>
        <taxon>Stylonematales</taxon>
        <taxon>Stylonemataceae</taxon>
        <taxon>Rhodosorus</taxon>
    </lineage>
</organism>
<feature type="domain" description="ATP adenylyltransferase C-terminal" evidence="2">
    <location>
        <begin position="180"/>
        <end position="278"/>
    </location>
</feature>
<evidence type="ECO:0000313" key="5">
    <source>
        <dbReference type="Proteomes" id="UP001157974"/>
    </source>
</evidence>
<dbReference type="Pfam" id="PF19327">
    <property type="entry name" value="Ap4A_phos_N"/>
    <property type="match status" value="1"/>
</dbReference>
<dbReference type="InterPro" id="IPR043171">
    <property type="entry name" value="Ap4A_phos1/2-like"/>
</dbReference>
<evidence type="ECO:0000256" key="1">
    <source>
        <dbReference type="PIRSR" id="PIRSR000846-1"/>
    </source>
</evidence>
<dbReference type="PANTHER" id="PTHR38420">
    <property type="entry name" value="AP-4-A PHOSPHORYLASE II"/>
    <property type="match status" value="1"/>
</dbReference>
<name>A0AAV8UYD2_9RHOD</name>
<feature type="domain" description="Ap4A phosphorylase 1/2 N-terminal" evidence="3">
    <location>
        <begin position="3"/>
        <end position="163"/>
    </location>
</feature>
<comment type="caution">
    <text evidence="4">The sequence shown here is derived from an EMBL/GenBank/DDBJ whole genome shotgun (WGS) entry which is preliminary data.</text>
</comment>
<dbReference type="SUPFAM" id="SSF54197">
    <property type="entry name" value="HIT-like"/>
    <property type="match status" value="1"/>
</dbReference>
<dbReference type="GO" id="GO:0005524">
    <property type="term" value="F:ATP binding"/>
    <property type="evidence" value="ECO:0007669"/>
    <property type="project" value="InterPro"/>
</dbReference>
<proteinExistence type="predicted"/>
<dbReference type="Proteomes" id="UP001157974">
    <property type="component" value="Unassembled WGS sequence"/>
</dbReference>
<dbReference type="InterPro" id="IPR019200">
    <property type="entry name" value="ATP_adenylylTrfase_C"/>
</dbReference>
<evidence type="ECO:0000313" key="4">
    <source>
        <dbReference type="EMBL" id="KAJ8907044.1"/>
    </source>
</evidence>
<reference evidence="4 5" key="1">
    <citation type="journal article" date="2023" name="Nat. Commun.">
        <title>Origin of minicircular mitochondrial genomes in red algae.</title>
        <authorList>
            <person name="Lee Y."/>
            <person name="Cho C.H."/>
            <person name="Lee Y.M."/>
            <person name="Park S.I."/>
            <person name="Yang J.H."/>
            <person name="West J.A."/>
            <person name="Bhattacharya D."/>
            <person name="Yoon H.S."/>
        </authorList>
    </citation>
    <scope>NUCLEOTIDE SEQUENCE [LARGE SCALE GENOMIC DNA]</scope>
    <source>
        <strain evidence="4 5">CCMP1338</strain>
        <tissue evidence="4">Whole cell</tissue>
    </source>
</reference>
<dbReference type="Gene3D" id="3.30.428.70">
    <property type="match status" value="1"/>
</dbReference>
<dbReference type="GO" id="GO:0009117">
    <property type="term" value="P:nucleotide metabolic process"/>
    <property type="evidence" value="ECO:0007669"/>
    <property type="project" value="InterPro"/>
</dbReference>
<gene>
    <name evidence="4" type="ORF">NDN08_003527</name>
</gene>
<dbReference type="PANTHER" id="PTHR38420:SF1">
    <property type="entry name" value="PUTATIVE (AFU_ORTHOLOGUE AFUA_5G14690)-RELATED"/>
    <property type="match status" value="1"/>
</dbReference>